<proteinExistence type="predicted"/>
<protein>
    <submittedName>
        <fullName evidence="1">Uncharacterized protein</fullName>
    </submittedName>
</protein>
<dbReference type="RefSeq" id="YP_003358396.1">
    <property type="nucleotide sequence ID" value="NC_013691.1"/>
</dbReference>
<accession>C8ZKL3</accession>
<keyword evidence="2" id="KW-1185">Reference proteome</keyword>
<sequence>MKPEDLKTGVIRFSLFKVLRDKAEKESLGSVGDMWREMYVRFDILRSHGATMKDWDEGDEYLLKHV</sequence>
<dbReference type="EMBL" id="FN422398">
    <property type="protein sequence ID" value="CAZ66255.1"/>
    <property type="molecule type" value="Genomic_DNA"/>
</dbReference>
<organism evidence="1 2">
    <name type="scientific">Pseudomonas phage LUZ7</name>
    <dbReference type="NCBI Taxonomy" id="655097"/>
    <lineage>
        <taxon>Viruses</taxon>
        <taxon>Duplodnaviria</taxon>
        <taxon>Heunggongvirae</taxon>
        <taxon>Uroviricota</taxon>
        <taxon>Caudoviricetes</taxon>
        <taxon>Schitoviridae</taxon>
        <taxon>Migulavirinae</taxon>
        <taxon>Luzseptimavirus</taxon>
        <taxon>Luzseptimavirus LUZ7</taxon>
    </lineage>
</organism>
<name>C8ZKL3_9CAUD</name>
<reference evidence="2" key="1">
    <citation type="journal article" date="2010" name="Virology">
        <title>Molecular and physiological analysis of three Pseudomonas aeruginosa phages belonging to the "N4-like viruses".</title>
        <authorList>
            <person name="Ceyssens P.J."/>
            <person name="Brabban A."/>
            <person name="Rogge L."/>
            <person name="Lewis M.S."/>
            <person name="Pickard D."/>
            <person name="Goulding D."/>
            <person name="Dougan G."/>
            <person name="Nob en J.P."/>
            <person name="Kropinski A."/>
            <person name="Kutter E."/>
            <person name="Lavigne R."/>
        </authorList>
    </citation>
    <scope>NUCLEOTIDE SEQUENCE [LARGE SCALE GENOMIC DNA]</scope>
</reference>
<dbReference type="KEGG" id="vg:8684466"/>
<dbReference type="Proteomes" id="UP000002615">
    <property type="component" value="Segment"/>
</dbReference>
<evidence type="ECO:0000313" key="1">
    <source>
        <dbReference type="EMBL" id="CAZ66255.1"/>
    </source>
</evidence>
<evidence type="ECO:0000313" key="2">
    <source>
        <dbReference type="Proteomes" id="UP000002615"/>
    </source>
</evidence>
<dbReference type="GeneID" id="8684466"/>